<keyword evidence="3 5" id="KW-1133">Transmembrane helix</keyword>
<comment type="caution">
    <text evidence="6">The sequence shown here is derived from an EMBL/GenBank/DDBJ whole genome shotgun (WGS) entry which is preliminary data.</text>
</comment>
<keyword evidence="7" id="KW-1185">Reference proteome</keyword>
<dbReference type="InterPro" id="IPR023352">
    <property type="entry name" value="MAPEG-like_dom_sf"/>
</dbReference>
<keyword evidence="2 5" id="KW-0812">Transmembrane</keyword>
<evidence type="ECO:0000313" key="7">
    <source>
        <dbReference type="Proteomes" id="UP000696485"/>
    </source>
</evidence>
<evidence type="ECO:0000256" key="2">
    <source>
        <dbReference type="ARBA" id="ARBA00022692"/>
    </source>
</evidence>
<dbReference type="Gene3D" id="1.20.120.550">
    <property type="entry name" value="Membrane associated eicosanoid/glutathione metabolism-like domain"/>
    <property type="match status" value="1"/>
</dbReference>
<dbReference type="PANTHER" id="PTHR35371:SF1">
    <property type="entry name" value="BLR7753 PROTEIN"/>
    <property type="match status" value="1"/>
</dbReference>
<dbReference type="AlphaFoldDB" id="A0A9P5SNR7"/>
<evidence type="ECO:0000256" key="3">
    <source>
        <dbReference type="ARBA" id="ARBA00022989"/>
    </source>
</evidence>
<dbReference type="PANTHER" id="PTHR35371">
    <property type="entry name" value="INNER MEMBRANE PROTEIN"/>
    <property type="match status" value="1"/>
</dbReference>
<name>A0A9P5SNR7_9FUNG</name>
<dbReference type="EMBL" id="JAAAUY010000158">
    <property type="protein sequence ID" value="KAF9334254.1"/>
    <property type="molecule type" value="Genomic_DNA"/>
</dbReference>
<keyword evidence="4 5" id="KW-0472">Membrane</keyword>
<evidence type="ECO:0000256" key="4">
    <source>
        <dbReference type="ARBA" id="ARBA00023136"/>
    </source>
</evidence>
<proteinExistence type="predicted"/>
<dbReference type="InterPro" id="IPR001129">
    <property type="entry name" value="Membr-assoc_MAPEG"/>
</dbReference>
<gene>
    <name evidence="6" type="ORF">BG006_002460</name>
</gene>
<comment type="subcellular location">
    <subcellularLocation>
        <location evidence="1">Membrane</location>
    </subcellularLocation>
</comment>
<dbReference type="GO" id="GO:0016020">
    <property type="term" value="C:membrane"/>
    <property type="evidence" value="ECO:0007669"/>
    <property type="project" value="UniProtKB-SubCell"/>
</dbReference>
<evidence type="ECO:0000313" key="6">
    <source>
        <dbReference type="EMBL" id="KAF9334254.1"/>
    </source>
</evidence>
<feature type="transmembrane region" description="Helical" evidence="5">
    <location>
        <begin position="131"/>
        <end position="148"/>
    </location>
</feature>
<protein>
    <submittedName>
        <fullName evidence="6">Uncharacterized protein</fullName>
    </submittedName>
</protein>
<organism evidence="6 7">
    <name type="scientific">Podila minutissima</name>
    <dbReference type="NCBI Taxonomy" id="64525"/>
    <lineage>
        <taxon>Eukaryota</taxon>
        <taxon>Fungi</taxon>
        <taxon>Fungi incertae sedis</taxon>
        <taxon>Mucoromycota</taxon>
        <taxon>Mortierellomycotina</taxon>
        <taxon>Mortierellomycetes</taxon>
        <taxon>Mortierellales</taxon>
        <taxon>Mortierellaceae</taxon>
        <taxon>Podila</taxon>
    </lineage>
</organism>
<evidence type="ECO:0000256" key="5">
    <source>
        <dbReference type="SAM" id="Phobius"/>
    </source>
</evidence>
<sequence length="152" mass="16712">MSAITTLYPNFPVFSMALAAGLAYIPHLLRGFVVVQATKRWDNVNPRGQMERVQDKMTKEAWQMAKRAEGAHHNGLETLPLFYGAILAALHTGVAKDTVNFYAGLFLGTRALFNIVYIFNTSQVAASVRTGLWVTGIASCIKLFLAAANTKY</sequence>
<feature type="transmembrane region" description="Helical" evidence="5">
    <location>
        <begin position="12"/>
        <end position="33"/>
    </location>
</feature>
<dbReference type="Pfam" id="PF01124">
    <property type="entry name" value="MAPEG"/>
    <property type="match status" value="1"/>
</dbReference>
<reference evidence="6" key="1">
    <citation type="journal article" date="2020" name="Fungal Divers.">
        <title>Resolving the Mortierellaceae phylogeny through synthesis of multi-gene phylogenetics and phylogenomics.</title>
        <authorList>
            <person name="Vandepol N."/>
            <person name="Liber J."/>
            <person name="Desiro A."/>
            <person name="Na H."/>
            <person name="Kennedy M."/>
            <person name="Barry K."/>
            <person name="Grigoriev I.V."/>
            <person name="Miller A.N."/>
            <person name="O'Donnell K."/>
            <person name="Stajich J.E."/>
            <person name="Bonito G."/>
        </authorList>
    </citation>
    <scope>NUCLEOTIDE SEQUENCE</scope>
    <source>
        <strain evidence="6">NVP1</strain>
    </source>
</reference>
<dbReference type="SUPFAM" id="SSF161084">
    <property type="entry name" value="MAPEG domain-like"/>
    <property type="match status" value="1"/>
</dbReference>
<accession>A0A9P5SNR7</accession>
<feature type="transmembrane region" description="Helical" evidence="5">
    <location>
        <begin position="101"/>
        <end position="119"/>
    </location>
</feature>
<dbReference type="Proteomes" id="UP000696485">
    <property type="component" value="Unassembled WGS sequence"/>
</dbReference>
<evidence type="ECO:0000256" key="1">
    <source>
        <dbReference type="ARBA" id="ARBA00004370"/>
    </source>
</evidence>